<gene>
    <name evidence="12" type="ORF">V5799_009498</name>
</gene>
<keyword evidence="9" id="KW-0472">Membrane</keyword>
<evidence type="ECO:0000313" key="12">
    <source>
        <dbReference type="EMBL" id="KAK8784137.1"/>
    </source>
</evidence>
<dbReference type="InterPro" id="IPR042089">
    <property type="entry name" value="Peptidase_M13_dom_2"/>
</dbReference>
<dbReference type="Pfam" id="PF01431">
    <property type="entry name" value="Peptidase_M13"/>
    <property type="match status" value="1"/>
</dbReference>
<proteinExistence type="inferred from homology"/>
<comment type="similarity">
    <text evidence="2">Belongs to the peptidase M13 family.</text>
</comment>
<feature type="region of interest" description="Disordered" evidence="8">
    <location>
        <begin position="94"/>
        <end position="132"/>
    </location>
</feature>
<dbReference type="Gene3D" id="3.40.390.10">
    <property type="entry name" value="Collagenase (Catalytic Domain)"/>
    <property type="match status" value="2"/>
</dbReference>
<evidence type="ECO:0008006" key="14">
    <source>
        <dbReference type="Google" id="ProtNLM"/>
    </source>
</evidence>
<sequence>MRPTLRLTLSSRDTTDESFYYPRRFYERTEDYASRKVDYVLLFVFVFTVVLLLAAFVRSFPEKPGHSDAQHLPGLAAKFQSPPPKYLFTVTRASTKRVTPRRRVPAGTTPSSAATQLPLGETPEDTAATAESLKHTDATIPAIESESIHEPPSQPWVSARPSTRFCHGIGCRQLAEELEALLDHSVDPCSDFYHHVCGKWLANHKPPKGSALVSTRTLRLRRLEHVLLEEMKSGTDDVFLGRPLEMWKTCRLKHGERDSTAAFQSILRMHGLGGFPFRDNHTRDVSVTAARVLAHSAIAALADVQITKYALRRGKPAQWVIRIGPPKTLFRDFIRMRDVNADWFHSAVERMHGLRDMVHLLKLEQALVDLAGKGMAVNNYVVQPVSALLSTRYWNWLRYLNTVFQGIFHVHSTTLVTIKGDAFHRTLVALIARFGSSSILNYLAFRVYIRYSPFLNFVEFMELALLAGARLPGWEDGDPAKEAADLRCLRALSESMPEPYAYLYWNAQLRNQRRIRDSTDALAEDVIGEVVRRAKEYLNLTSAVANRFRDELFRLRRQVFVPNWFKDRDSRAKYARRLLEKGSHSSLWSLHGAIASSVSNSFQRLNNGSFETFWRGSPLRDTPWLDFDNGCLAIPSAAVDSNLTKDAFFIRHVPRLGLDLARAAFSRLTDLDSLSKLGPPGYVAHLRLELLSSCLQKQFYGNASSSQVATREDARDLLALPVALEVFLQDAAHGSQKFRFRASRTGAYSTDRLFFYEFALDRCESYDDSYFHLRLHHGVRSPAPFFVNGPLRNFAPFAKAFGCPQGSDMVAAKACTF</sequence>
<dbReference type="EMBL" id="JARKHS020004828">
    <property type="protein sequence ID" value="KAK8784137.1"/>
    <property type="molecule type" value="Genomic_DNA"/>
</dbReference>
<feature type="domain" description="Peptidase M13 C-terminal" evidence="10">
    <location>
        <begin position="705"/>
        <end position="816"/>
    </location>
</feature>
<dbReference type="Gene3D" id="1.10.1380.10">
    <property type="entry name" value="Neutral endopeptidase , domain2"/>
    <property type="match status" value="1"/>
</dbReference>
<dbReference type="InterPro" id="IPR000718">
    <property type="entry name" value="Peptidase_M13"/>
</dbReference>
<evidence type="ECO:0000256" key="3">
    <source>
        <dbReference type="ARBA" id="ARBA00022670"/>
    </source>
</evidence>
<evidence type="ECO:0000256" key="7">
    <source>
        <dbReference type="ARBA" id="ARBA00023049"/>
    </source>
</evidence>
<dbReference type="GO" id="GO:0005886">
    <property type="term" value="C:plasma membrane"/>
    <property type="evidence" value="ECO:0007669"/>
    <property type="project" value="TreeGrafter"/>
</dbReference>
<evidence type="ECO:0000313" key="13">
    <source>
        <dbReference type="Proteomes" id="UP001321473"/>
    </source>
</evidence>
<dbReference type="GO" id="GO:0004222">
    <property type="term" value="F:metalloendopeptidase activity"/>
    <property type="evidence" value="ECO:0007669"/>
    <property type="project" value="InterPro"/>
</dbReference>
<dbReference type="InterPro" id="IPR018497">
    <property type="entry name" value="Peptidase_M13_C"/>
</dbReference>
<keyword evidence="9" id="KW-1133">Transmembrane helix</keyword>
<evidence type="ECO:0000256" key="1">
    <source>
        <dbReference type="ARBA" id="ARBA00001947"/>
    </source>
</evidence>
<evidence type="ECO:0000256" key="2">
    <source>
        <dbReference type="ARBA" id="ARBA00007357"/>
    </source>
</evidence>
<organism evidence="12 13">
    <name type="scientific">Amblyomma americanum</name>
    <name type="common">Lone star tick</name>
    <dbReference type="NCBI Taxonomy" id="6943"/>
    <lineage>
        <taxon>Eukaryota</taxon>
        <taxon>Metazoa</taxon>
        <taxon>Ecdysozoa</taxon>
        <taxon>Arthropoda</taxon>
        <taxon>Chelicerata</taxon>
        <taxon>Arachnida</taxon>
        <taxon>Acari</taxon>
        <taxon>Parasitiformes</taxon>
        <taxon>Ixodida</taxon>
        <taxon>Ixodoidea</taxon>
        <taxon>Ixodidae</taxon>
        <taxon>Amblyomminae</taxon>
        <taxon>Amblyomma</taxon>
    </lineage>
</organism>
<dbReference type="SUPFAM" id="SSF55486">
    <property type="entry name" value="Metalloproteases ('zincins'), catalytic domain"/>
    <property type="match status" value="2"/>
</dbReference>
<evidence type="ECO:0000259" key="10">
    <source>
        <dbReference type="Pfam" id="PF01431"/>
    </source>
</evidence>
<feature type="domain" description="Peptidase M13 N-terminal" evidence="11">
    <location>
        <begin position="188"/>
        <end position="530"/>
    </location>
</feature>
<name>A0AAQ4FA65_AMBAM</name>
<keyword evidence="4" id="KW-0479">Metal-binding</keyword>
<keyword evidence="7" id="KW-0482">Metalloprotease</keyword>
<feature type="compositionally biased region" description="Basic residues" evidence="8">
    <location>
        <begin position="94"/>
        <end position="104"/>
    </location>
</feature>
<protein>
    <recommendedName>
        <fullName evidence="14">M13 family peptidase</fullName>
    </recommendedName>
</protein>
<evidence type="ECO:0000256" key="6">
    <source>
        <dbReference type="ARBA" id="ARBA00022833"/>
    </source>
</evidence>
<comment type="caution">
    <text evidence="12">The sequence shown here is derived from an EMBL/GenBank/DDBJ whole genome shotgun (WGS) entry which is preliminary data.</text>
</comment>
<dbReference type="PANTHER" id="PTHR11733">
    <property type="entry name" value="ZINC METALLOPROTEASE FAMILY M13 NEPRILYSIN-RELATED"/>
    <property type="match status" value="1"/>
</dbReference>
<keyword evidence="9" id="KW-0812">Transmembrane</keyword>
<dbReference type="AlphaFoldDB" id="A0AAQ4FA65"/>
<accession>A0AAQ4FA65</accession>
<dbReference type="GO" id="GO:0046872">
    <property type="term" value="F:metal ion binding"/>
    <property type="evidence" value="ECO:0007669"/>
    <property type="project" value="UniProtKB-KW"/>
</dbReference>
<dbReference type="InterPro" id="IPR008753">
    <property type="entry name" value="Peptidase_M13_N"/>
</dbReference>
<evidence type="ECO:0000256" key="5">
    <source>
        <dbReference type="ARBA" id="ARBA00022801"/>
    </source>
</evidence>
<dbReference type="GO" id="GO:0016485">
    <property type="term" value="P:protein processing"/>
    <property type="evidence" value="ECO:0007669"/>
    <property type="project" value="TreeGrafter"/>
</dbReference>
<feature type="transmembrane region" description="Helical" evidence="9">
    <location>
        <begin position="37"/>
        <end position="57"/>
    </location>
</feature>
<evidence type="ECO:0000259" key="11">
    <source>
        <dbReference type="Pfam" id="PF05649"/>
    </source>
</evidence>
<dbReference type="PANTHER" id="PTHR11733:SF241">
    <property type="entry name" value="GH26575P-RELATED"/>
    <property type="match status" value="1"/>
</dbReference>
<dbReference type="PROSITE" id="PS51885">
    <property type="entry name" value="NEPRILYSIN"/>
    <property type="match status" value="1"/>
</dbReference>
<reference evidence="12 13" key="1">
    <citation type="journal article" date="2023" name="Arcadia Sci">
        <title>De novo assembly of a long-read Amblyomma americanum tick genome.</title>
        <authorList>
            <person name="Chou S."/>
            <person name="Poskanzer K.E."/>
            <person name="Rollins M."/>
            <person name="Thuy-Boun P.S."/>
        </authorList>
    </citation>
    <scope>NUCLEOTIDE SEQUENCE [LARGE SCALE GENOMIC DNA]</scope>
    <source>
        <strain evidence="12">F_SG_1</strain>
        <tissue evidence="12">Salivary glands</tissue>
    </source>
</reference>
<evidence type="ECO:0000256" key="8">
    <source>
        <dbReference type="SAM" id="MobiDB-lite"/>
    </source>
</evidence>
<evidence type="ECO:0000256" key="9">
    <source>
        <dbReference type="SAM" id="Phobius"/>
    </source>
</evidence>
<keyword evidence="5" id="KW-0378">Hydrolase</keyword>
<evidence type="ECO:0000256" key="4">
    <source>
        <dbReference type="ARBA" id="ARBA00022723"/>
    </source>
</evidence>
<keyword evidence="6" id="KW-0862">Zinc</keyword>
<dbReference type="InterPro" id="IPR024079">
    <property type="entry name" value="MetalloPept_cat_dom_sf"/>
</dbReference>
<keyword evidence="13" id="KW-1185">Reference proteome</keyword>
<keyword evidence="3" id="KW-0645">Protease</keyword>
<comment type="cofactor">
    <cofactor evidence="1">
        <name>Zn(2+)</name>
        <dbReference type="ChEBI" id="CHEBI:29105"/>
    </cofactor>
</comment>
<dbReference type="Proteomes" id="UP001321473">
    <property type="component" value="Unassembled WGS sequence"/>
</dbReference>
<dbReference type="Pfam" id="PF05649">
    <property type="entry name" value="Peptidase_M13_N"/>
    <property type="match status" value="1"/>
</dbReference>